<dbReference type="OrthoDB" id="1902994at2"/>
<dbReference type="PANTHER" id="PTHR40078:SF1">
    <property type="entry name" value="INTEGRAL MEMBRANE PROTEIN"/>
    <property type="match status" value="1"/>
</dbReference>
<dbReference type="Proteomes" id="UP000199225">
    <property type="component" value="Unassembled WGS sequence"/>
</dbReference>
<evidence type="ECO:0000313" key="2">
    <source>
        <dbReference type="EMBL" id="SDJ56373.1"/>
    </source>
</evidence>
<evidence type="ECO:0008006" key="4">
    <source>
        <dbReference type="Google" id="ProtNLM"/>
    </source>
</evidence>
<reference evidence="3" key="1">
    <citation type="submission" date="2016-10" db="EMBL/GenBank/DDBJ databases">
        <authorList>
            <person name="Varghese N."/>
            <person name="Submissions S."/>
        </authorList>
    </citation>
    <scope>NUCLEOTIDE SEQUENCE [LARGE SCALE GENOMIC DNA]</scope>
    <source>
        <strain evidence="3">DSM 4771</strain>
    </source>
</reference>
<protein>
    <recommendedName>
        <fullName evidence="4">Membrane protein YczE</fullName>
    </recommendedName>
</protein>
<feature type="transmembrane region" description="Helical" evidence="1">
    <location>
        <begin position="108"/>
        <end position="126"/>
    </location>
</feature>
<dbReference type="InterPro" id="IPR038750">
    <property type="entry name" value="YczE/YyaS-like"/>
</dbReference>
<feature type="transmembrane region" description="Helical" evidence="1">
    <location>
        <begin position="9"/>
        <end position="30"/>
    </location>
</feature>
<evidence type="ECO:0000313" key="3">
    <source>
        <dbReference type="Proteomes" id="UP000199225"/>
    </source>
</evidence>
<proteinExistence type="predicted"/>
<feature type="transmembrane region" description="Helical" evidence="1">
    <location>
        <begin position="75"/>
        <end position="93"/>
    </location>
</feature>
<organism evidence="2 3">
    <name type="scientific">Salimicrobium halophilum</name>
    <dbReference type="NCBI Taxonomy" id="86666"/>
    <lineage>
        <taxon>Bacteria</taxon>
        <taxon>Bacillati</taxon>
        <taxon>Bacillota</taxon>
        <taxon>Bacilli</taxon>
        <taxon>Bacillales</taxon>
        <taxon>Bacillaceae</taxon>
        <taxon>Salimicrobium</taxon>
    </lineage>
</organism>
<keyword evidence="1" id="KW-1133">Transmembrane helix</keyword>
<keyword evidence="1" id="KW-0812">Transmembrane</keyword>
<evidence type="ECO:0000256" key="1">
    <source>
        <dbReference type="SAM" id="Phobius"/>
    </source>
</evidence>
<keyword evidence="1" id="KW-0472">Membrane</keyword>
<dbReference type="EMBL" id="FNEV01000007">
    <property type="protein sequence ID" value="SDJ56373.1"/>
    <property type="molecule type" value="Genomic_DNA"/>
</dbReference>
<accession>A0A1G8URH6</accession>
<feature type="transmembrane region" description="Helical" evidence="1">
    <location>
        <begin position="174"/>
        <end position="194"/>
    </location>
</feature>
<sequence length="212" mass="23409">MKRIYQRAGYYFSGLLILTLGIALTVLGGLGTSPFDALLVGLYRTFGLTIGSWEIVVGISMIIFNAVAEKRRPEMIAIVTSLITGLGIDFWVFTLEGWVTPVAIWEESIVFFLGMVISALGISINLQANFAPIPFDRMMLVIRNLTGWNVTISRAAISVVLVLLALFFNGAVGIGTLIIMALSGAFIQYFMGWVQRFDHSIITTEKTKKTFR</sequence>
<feature type="transmembrane region" description="Helical" evidence="1">
    <location>
        <begin position="147"/>
        <end position="168"/>
    </location>
</feature>
<dbReference type="AlphaFoldDB" id="A0A1G8URH6"/>
<name>A0A1G8URH6_9BACI</name>
<dbReference type="Pfam" id="PF19700">
    <property type="entry name" value="DUF6198"/>
    <property type="match status" value="1"/>
</dbReference>
<dbReference type="RefSeq" id="WP_093194059.1">
    <property type="nucleotide sequence ID" value="NZ_FNEV01000007.1"/>
</dbReference>
<dbReference type="STRING" id="86666.SAMN04490247_2350"/>
<feature type="transmembrane region" description="Helical" evidence="1">
    <location>
        <begin position="50"/>
        <end position="68"/>
    </location>
</feature>
<dbReference type="PANTHER" id="PTHR40078">
    <property type="entry name" value="INTEGRAL MEMBRANE PROTEIN-RELATED"/>
    <property type="match status" value="1"/>
</dbReference>
<gene>
    <name evidence="2" type="ORF">SAMN04490247_2350</name>
</gene>
<keyword evidence="3" id="KW-1185">Reference proteome</keyword>